<evidence type="ECO:0000313" key="2">
    <source>
        <dbReference type="EMBL" id="MEK8180754.1"/>
    </source>
</evidence>
<evidence type="ECO:0000313" key="3">
    <source>
        <dbReference type="Proteomes" id="UP001491349"/>
    </source>
</evidence>
<feature type="domain" description="DUF6671" evidence="1">
    <location>
        <begin position="62"/>
        <end position="278"/>
    </location>
</feature>
<organism evidence="2 3">
    <name type="scientific">Flavobacterium buctense</name>
    <dbReference type="NCBI Taxonomy" id="1648146"/>
    <lineage>
        <taxon>Bacteria</taxon>
        <taxon>Pseudomonadati</taxon>
        <taxon>Bacteroidota</taxon>
        <taxon>Flavobacteriia</taxon>
        <taxon>Flavobacteriales</taxon>
        <taxon>Flavobacteriaceae</taxon>
        <taxon>Flavobacterium</taxon>
    </lineage>
</organism>
<dbReference type="Pfam" id="PF20376">
    <property type="entry name" value="DUF6671"/>
    <property type="match status" value="1"/>
</dbReference>
<reference evidence="2 3" key="1">
    <citation type="submission" date="2024-04" db="EMBL/GenBank/DDBJ databases">
        <title>draft genome sequnece of Flavobacterium buctense JCM 30750.</title>
        <authorList>
            <person name="Kim D.-U."/>
        </authorList>
    </citation>
    <scope>NUCLEOTIDE SEQUENCE [LARGE SCALE GENOMIC DNA]</scope>
    <source>
        <strain evidence="2 3">JCM 30750</strain>
    </source>
</reference>
<gene>
    <name evidence="2" type="ORF">WMW71_10425</name>
</gene>
<sequence>MFEGRKLLIATKHSKERVIAPILEEKLGVTCVVPTDFDTDLLGTFTGEIERKSDALTTAREKCLQALEQTGYDLGIASEGSFGPHPTVFFAHADEEILLFIDLKNNLEISVREISLDTNFNATTLTCYHDLVKLVNTVGFPEHAVILKSTEKGITTSVKGIQTWELLESSYHKLAANNSPVVAETDMRAMFNPRRMKVIEKATLKLSEKITSLCPNCQTPGFGIVEAKSGLPCQWCNQPTKSTLSYLYQCKRCDYTSETLYPNHKETEDPMYCDFCNP</sequence>
<keyword evidence="3" id="KW-1185">Reference proteome</keyword>
<protein>
    <submittedName>
        <fullName evidence="2">DUF6671 family protein</fullName>
    </submittedName>
</protein>
<dbReference type="EMBL" id="JBBPCB010000006">
    <property type="protein sequence ID" value="MEK8180754.1"/>
    <property type="molecule type" value="Genomic_DNA"/>
</dbReference>
<dbReference type="RefSeq" id="WP_187660865.1">
    <property type="nucleotide sequence ID" value="NZ_JACTAB010000006.1"/>
</dbReference>
<dbReference type="Proteomes" id="UP001491349">
    <property type="component" value="Unassembled WGS sequence"/>
</dbReference>
<proteinExistence type="predicted"/>
<comment type="caution">
    <text evidence="2">The sequence shown here is derived from an EMBL/GenBank/DDBJ whole genome shotgun (WGS) entry which is preliminary data.</text>
</comment>
<accession>A0ABU9E449</accession>
<dbReference type="InterPro" id="IPR046612">
    <property type="entry name" value="DUF6671"/>
</dbReference>
<name>A0ABU9E449_9FLAO</name>
<evidence type="ECO:0000259" key="1">
    <source>
        <dbReference type="Pfam" id="PF20376"/>
    </source>
</evidence>